<protein>
    <recommendedName>
        <fullName evidence="2">Stress-response A/B barrel domain-containing protein</fullName>
    </recommendedName>
</protein>
<dbReference type="InterPro" id="IPR044662">
    <property type="entry name" value="HS1/DABB1-like"/>
</dbReference>
<sequence>MAVVHVVLFQFKSTAGADAVQKVCSAMLALHGGCMHPTSQKPYIQSVTGGTNNSPEPHQNGLTHGFVVQFDSTEDRDYYVNDDPVHQGFKDLAGPIIEKVCVLDYTAGVFE</sequence>
<dbReference type="Pfam" id="PF07876">
    <property type="entry name" value="Dabb"/>
    <property type="match status" value="1"/>
</dbReference>
<feature type="domain" description="Stress-response A/B barrel" evidence="2">
    <location>
        <begin position="3"/>
        <end position="105"/>
    </location>
</feature>
<dbReference type="InterPro" id="IPR013097">
    <property type="entry name" value="Dabb"/>
</dbReference>
<dbReference type="PANTHER" id="PTHR33178:SF10">
    <property type="entry name" value="STRESS-RESPONSE A_B BARREL DOMAIN-CONTAINING PROTEIN"/>
    <property type="match status" value="1"/>
</dbReference>
<dbReference type="Proteomes" id="UP001163105">
    <property type="component" value="Unassembled WGS sequence"/>
</dbReference>
<dbReference type="InterPro" id="IPR011008">
    <property type="entry name" value="Dimeric_a/b-barrel"/>
</dbReference>
<dbReference type="PROSITE" id="PS51502">
    <property type="entry name" value="S_R_A_B_BARREL"/>
    <property type="match status" value="1"/>
</dbReference>
<reference evidence="3" key="1">
    <citation type="submission" date="2023-01" db="EMBL/GenBank/DDBJ databases">
        <title>The growth and conidiation of Purpureocillium lavendulum are regulated by nitrogen source and histone H3K14 acetylation.</title>
        <authorList>
            <person name="Tang P."/>
            <person name="Han J."/>
            <person name="Zhang C."/>
            <person name="Tang P."/>
            <person name="Qi F."/>
            <person name="Zhang K."/>
            <person name="Liang L."/>
        </authorList>
    </citation>
    <scope>NUCLEOTIDE SEQUENCE</scope>
    <source>
        <strain evidence="3">YMF1.00683</strain>
    </source>
</reference>
<dbReference type="SUPFAM" id="SSF54909">
    <property type="entry name" value="Dimeric alpha+beta barrel"/>
    <property type="match status" value="1"/>
</dbReference>
<evidence type="ECO:0000259" key="2">
    <source>
        <dbReference type="PROSITE" id="PS51502"/>
    </source>
</evidence>
<evidence type="ECO:0000256" key="1">
    <source>
        <dbReference type="ARBA" id="ARBA00011738"/>
    </source>
</evidence>
<comment type="subunit">
    <text evidence="1">Homodimer.</text>
</comment>
<proteinExistence type="predicted"/>
<dbReference type="AlphaFoldDB" id="A0AB34G6E6"/>
<dbReference type="PANTHER" id="PTHR33178">
    <property type="match status" value="1"/>
</dbReference>
<name>A0AB34G6E6_9HYPO</name>
<organism evidence="3 4">
    <name type="scientific">Purpureocillium lavendulum</name>
    <dbReference type="NCBI Taxonomy" id="1247861"/>
    <lineage>
        <taxon>Eukaryota</taxon>
        <taxon>Fungi</taxon>
        <taxon>Dikarya</taxon>
        <taxon>Ascomycota</taxon>
        <taxon>Pezizomycotina</taxon>
        <taxon>Sordariomycetes</taxon>
        <taxon>Hypocreomycetidae</taxon>
        <taxon>Hypocreales</taxon>
        <taxon>Ophiocordycipitaceae</taxon>
        <taxon>Purpureocillium</taxon>
    </lineage>
</organism>
<accession>A0AB34G6E6</accession>
<comment type="caution">
    <text evidence="3">The sequence shown here is derived from an EMBL/GenBank/DDBJ whole genome shotgun (WGS) entry which is preliminary data.</text>
</comment>
<dbReference type="Gene3D" id="3.30.70.100">
    <property type="match status" value="1"/>
</dbReference>
<evidence type="ECO:0000313" key="3">
    <source>
        <dbReference type="EMBL" id="KAJ6447147.1"/>
    </source>
</evidence>
<dbReference type="EMBL" id="JAQHRD010000001">
    <property type="protein sequence ID" value="KAJ6447147.1"/>
    <property type="molecule type" value="Genomic_DNA"/>
</dbReference>
<keyword evidence="4" id="KW-1185">Reference proteome</keyword>
<dbReference type="SMART" id="SM00886">
    <property type="entry name" value="Dabb"/>
    <property type="match status" value="1"/>
</dbReference>
<evidence type="ECO:0000313" key="4">
    <source>
        <dbReference type="Proteomes" id="UP001163105"/>
    </source>
</evidence>
<gene>
    <name evidence="3" type="ORF">O9K51_01922</name>
</gene>